<evidence type="ECO:0000313" key="8">
    <source>
        <dbReference type="Proteomes" id="UP001341840"/>
    </source>
</evidence>
<dbReference type="PANTHER" id="PTHR47959:SF24">
    <property type="entry name" value="ATP-DEPENDENT RNA HELICASE"/>
    <property type="match status" value="1"/>
</dbReference>
<evidence type="ECO:0000256" key="1">
    <source>
        <dbReference type="ARBA" id="ARBA00022741"/>
    </source>
</evidence>
<accession>A0ABU6UPM7</accession>
<feature type="compositionally biased region" description="Basic and acidic residues" evidence="5">
    <location>
        <begin position="205"/>
        <end position="224"/>
    </location>
</feature>
<evidence type="ECO:0000313" key="7">
    <source>
        <dbReference type="EMBL" id="MED6163069.1"/>
    </source>
</evidence>
<dbReference type="Proteomes" id="UP001341840">
    <property type="component" value="Unassembled WGS sequence"/>
</dbReference>
<organism evidence="7 8">
    <name type="scientific">Stylosanthes scabra</name>
    <dbReference type="NCBI Taxonomy" id="79078"/>
    <lineage>
        <taxon>Eukaryota</taxon>
        <taxon>Viridiplantae</taxon>
        <taxon>Streptophyta</taxon>
        <taxon>Embryophyta</taxon>
        <taxon>Tracheophyta</taxon>
        <taxon>Spermatophyta</taxon>
        <taxon>Magnoliopsida</taxon>
        <taxon>eudicotyledons</taxon>
        <taxon>Gunneridae</taxon>
        <taxon>Pentapetalae</taxon>
        <taxon>rosids</taxon>
        <taxon>fabids</taxon>
        <taxon>Fabales</taxon>
        <taxon>Fabaceae</taxon>
        <taxon>Papilionoideae</taxon>
        <taxon>50 kb inversion clade</taxon>
        <taxon>dalbergioids sensu lato</taxon>
        <taxon>Dalbergieae</taxon>
        <taxon>Pterocarpus clade</taxon>
        <taxon>Stylosanthes</taxon>
    </lineage>
</organism>
<keyword evidence="4" id="KW-0067">ATP-binding</keyword>
<keyword evidence="3" id="KW-0347">Helicase</keyword>
<evidence type="ECO:0000256" key="3">
    <source>
        <dbReference type="ARBA" id="ARBA00022806"/>
    </source>
</evidence>
<dbReference type="SMART" id="SM00490">
    <property type="entry name" value="HELICc"/>
    <property type="match status" value="1"/>
</dbReference>
<gene>
    <name evidence="7" type="ORF">PIB30_076441</name>
</gene>
<protein>
    <recommendedName>
        <fullName evidence="6">Helicase C-terminal domain-containing protein</fullName>
    </recommendedName>
</protein>
<dbReference type="CDD" id="cd18787">
    <property type="entry name" value="SF2_C_DEAD"/>
    <property type="match status" value="1"/>
</dbReference>
<comment type="caution">
    <text evidence="7">The sequence shown here is derived from an EMBL/GenBank/DDBJ whole genome shotgun (WGS) entry which is preliminary data.</text>
</comment>
<reference evidence="7 8" key="1">
    <citation type="journal article" date="2023" name="Plants (Basel)">
        <title>Bridging the Gap: Combining Genomics and Transcriptomics Approaches to Understand Stylosanthes scabra, an Orphan Legume from the Brazilian Caatinga.</title>
        <authorList>
            <person name="Ferreira-Neto J.R.C."/>
            <person name="da Silva M.D."/>
            <person name="Binneck E."/>
            <person name="de Melo N.F."/>
            <person name="da Silva R.H."/>
            <person name="de Melo A.L.T.M."/>
            <person name="Pandolfi V."/>
            <person name="Bustamante F.O."/>
            <person name="Brasileiro-Vidal A.C."/>
            <person name="Benko-Iseppon A.M."/>
        </authorList>
    </citation>
    <scope>NUCLEOTIDE SEQUENCE [LARGE SCALE GENOMIC DNA]</scope>
    <source>
        <tissue evidence="7">Leaves</tissue>
    </source>
</reference>
<keyword evidence="1" id="KW-0547">Nucleotide-binding</keyword>
<dbReference type="Pfam" id="PF00271">
    <property type="entry name" value="Helicase_C"/>
    <property type="match status" value="1"/>
</dbReference>
<dbReference type="Gene3D" id="3.40.50.300">
    <property type="entry name" value="P-loop containing nucleotide triphosphate hydrolases"/>
    <property type="match status" value="1"/>
</dbReference>
<feature type="region of interest" description="Disordered" evidence="5">
    <location>
        <begin position="187"/>
        <end position="247"/>
    </location>
</feature>
<dbReference type="InterPro" id="IPR001650">
    <property type="entry name" value="Helicase_C-like"/>
</dbReference>
<feature type="compositionally biased region" description="Basic and acidic residues" evidence="5">
    <location>
        <begin position="233"/>
        <end position="247"/>
    </location>
</feature>
<dbReference type="InterPro" id="IPR050079">
    <property type="entry name" value="DEAD_box_RNA_helicase"/>
</dbReference>
<dbReference type="EMBL" id="JASCZI010121830">
    <property type="protein sequence ID" value="MED6163069.1"/>
    <property type="molecule type" value="Genomic_DNA"/>
</dbReference>
<evidence type="ECO:0000259" key="6">
    <source>
        <dbReference type="PROSITE" id="PS51194"/>
    </source>
</evidence>
<evidence type="ECO:0000256" key="5">
    <source>
        <dbReference type="SAM" id="MobiDB-lite"/>
    </source>
</evidence>
<keyword evidence="2" id="KW-0378">Hydrolase</keyword>
<dbReference type="SUPFAM" id="SSF52540">
    <property type="entry name" value="P-loop containing nucleoside triphosphate hydrolases"/>
    <property type="match status" value="1"/>
</dbReference>
<sequence>MAKLLLQPPWRPPRKDHRGMLKMAFGSKSTMPYHHGQYFKTLLPTYFSDIIVIYVIYGNLDCHRLSSMLEVLDLEAAALYSFKSQAQRLEALQQFKSGKVSILLATDVASRGLDIPTVDLVINYDVPRFPRDYVHRVGRTARAGRGGLALSLVTQVFSAKNVAEMKMLDDGFEEKAKERKKQKLKLLAENGLLNKSGKKRKRNKGSAEGKKQKKEVEASADKSSIKMVSKKRKNEERKLAEQETKFGSKTEEELHAYACYSRTSPRLDSFGHA</sequence>
<dbReference type="PROSITE" id="PS51194">
    <property type="entry name" value="HELICASE_CTER"/>
    <property type="match status" value="1"/>
</dbReference>
<dbReference type="InterPro" id="IPR027417">
    <property type="entry name" value="P-loop_NTPase"/>
</dbReference>
<evidence type="ECO:0000256" key="2">
    <source>
        <dbReference type="ARBA" id="ARBA00022801"/>
    </source>
</evidence>
<feature type="domain" description="Helicase C-terminal" evidence="6">
    <location>
        <begin position="38"/>
        <end position="187"/>
    </location>
</feature>
<name>A0ABU6UPM7_9FABA</name>
<keyword evidence="8" id="KW-1185">Reference proteome</keyword>
<dbReference type="PANTHER" id="PTHR47959">
    <property type="entry name" value="ATP-DEPENDENT RNA HELICASE RHLE-RELATED"/>
    <property type="match status" value="1"/>
</dbReference>
<evidence type="ECO:0000256" key="4">
    <source>
        <dbReference type="ARBA" id="ARBA00022840"/>
    </source>
</evidence>
<proteinExistence type="predicted"/>